<gene>
    <name evidence="1" type="ORF">BJ212DRAFT_1446632</name>
</gene>
<keyword evidence="2" id="KW-1185">Reference proteome</keyword>
<dbReference type="EMBL" id="JABBWG010000013">
    <property type="protein sequence ID" value="KAG1817568.1"/>
    <property type="molecule type" value="Genomic_DNA"/>
</dbReference>
<evidence type="ECO:0000313" key="2">
    <source>
        <dbReference type="Proteomes" id="UP000807769"/>
    </source>
</evidence>
<accession>A0A9P7JEB2</accession>
<dbReference type="Pfam" id="PF18758">
    <property type="entry name" value="KDZ"/>
    <property type="match status" value="1"/>
</dbReference>
<dbReference type="GeneID" id="64632295"/>
<evidence type="ECO:0000313" key="1">
    <source>
        <dbReference type="EMBL" id="KAG1817568.1"/>
    </source>
</evidence>
<dbReference type="PANTHER" id="PTHR33104">
    <property type="entry name" value="SI:DKEY-29D5.2"/>
    <property type="match status" value="1"/>
</dbReference>
<organism evidence="1 2">
    <name type="scientific">Suillus subaureus</name>
    <dbReference type="NCBI Taxonomy" id="48587"/>
    <lineage>
        <taxon>Eukaryota</taxon>
        <taxon>Fungi</taxon>
        <taxon>Dikarya</taxon>
        <taxon>Basidiomycota</taxon>
        <taxon>Agaricomycotina</taxon>
        <taxon>Agaricomycetes</taxon>
        <taxon>Agaricomycetidae</taxon>
        <taxon>Boletales</taxon>
        <taxon>Suillineae</taxon>
        <taxon>Suillaceae</taxon>
        <taxon>Suillus</taxon>
    </lineage>
</organism>
<dbReference type="InterPro" id="IPR040521">
    <property type="entry name" value="KDZ"/>
</dbReference>
<dbReference type="Proteomes" id="UP000807769">
    <property type="component" value="Unassembled WGS sequence"/>
</dbReference>
<dbReference type="OrthoDB" id="3251205at2759"/>
<dbReference type="RefSeq" id="XP_041193810.1">
    <property type="nucleotide sequence ID" value="XM_041338279.1"/>
</dbReference>
<proteinExistence type="predicted"/>
<protein>
    <submittedName>
        <fullName evidence="1">Uncharacterized protein</fullName>
    </submittedName>
</protein>
<dbReference type="PANTHER" id="PTHR33104:SF2">
    <property type="entry name" value="CXC3 LIKE CYSTEINE CLUSTER DOMAIN-CONTAINING PROTEIN"/>
    <property type="match status" value="1"/>
</dbReference>
<sequence>MVGAFHGHAHNQRCQLDWHPMYIEGTGLTEGERCEHIFSSSNNLAWSTRHVSTFHRHQMIEEHFTFWDQDKYVALSIFLRNHYREVLTLIHKLSTEVSAVKQALNLTDTNFAQFHTDERSYLESLKEQPLNDRLQIHYVQVLMCVPVGDLNQINATLSQAQIHVNTTYAKLQHTETFTAHIEGWLRIEEWWTIGGNEYNKYRDKALLQKYCVALDELEHLVVMHLFELSKLSLSLIGK</sequence>
<name>A0A9P7JEB2_9AGAM</name>
<comment type="caution">
    <text evidence="1">The sequence shown here is derived from an EMBL/GenBank/DDBJ whole genome shotgun (WGS) entry which is preliminary data.</text>
</comment>
<dbReference type="AlphaFoldDB" id="A0A9P7JEB2"/>
<reference evidence="1" key="1">
    <citation type="journal article" date="2020" name="New Phytol.">
        <title>Comparative genomics reveals dynamic genome evolution in host specialist ectomycorrhizal fungi.</title>
        <authorList>
            <person name="Lofgren L.A."/>
            <person name="Nguyen N.H."/>
            <person name="Vilgalys R."/>
            <person name="Ruytinx J."/>
            <person name="Liao H.L."/>
            <person name="Branco S."/>
            <person name="Kuo A."/>
            <person name="LaButti K."/>
            <person name="Lipzen A."/>
            <person name="Andreopoulos W."/>
            <person name="Pangilinan J."/>
            <person name="Riley R."/>
            <person name="Hundley H."/>
            <person name="Na H."/>
            <person name="Barry K."/>
            <person name="Grigoriev I.V."/>
            <person name="Stajich J.E."/>
            <person name="Kennedy P.G."/>
        </authorList>
    </citation>
    <scope>NUCLEOTIDE SEQUENCE</scope>
    <source>
        <strain evidence="1">MN1</strain>
    </source>
</reference>